<evidence type="ECO:0000313" key="2">
    <source>
        <dbReference type="Proteomes" id="UP000298030"/>
    </source>
</evidence>
<comment type="caution">
    <text evidence="1">The sequence shown here is derived from an EMBL/GenBank/DDBJ whole genome shotgun (WGS) entry which is preliminary data.</text>
</comment>
<gene>
    <name evidence="1" type="ORF">FA13DRAFT_1781706</name>
</gene>
<accession>A0A4Y7S9X1</accession>
<protein>
    <submittedName>
        <fullName evidence="1">Uncharacterized protein</fullName>
    </submittedName>
</protein>
<reference evidence="1 2" key="1">
    <citation type="journal article" date="2019" name="Nat. Ecol. Evol.">
        <title>Megaphylogeny resolves global patterns of mushroom evolution.</title>
        <authorList>
            <person name="Varga T."/>
            <person name="Krizsan K."/>
            <person name="Foldi C."/>
            <person name="Dima B."/>
            <person name="Sanchez-Garcia M."/>
            <person name="Sanchez-Ramirez S."/>
            <person name="Szollosi G.J."/>
            <person name="Szarkandi J.G."/>
            <person name="Papp V."/>
            <person name="Albert L."/>
            <person name="Andreopoulos W."/>
            <person name="Angelini C."/>
            <person name="Antonin V."/>
            <person name="Barry K.W."/>
            <person name="Bougher N.L."/>
            <person name="Buchanan P."/>
            <person name="Buyck B."/>
            <person name="Bense V."/>
            <person name="Catcheside P."/>
            <person name="Chovatia M."/>
            <person name="Cooper J."/>
            <person name="Damon W."/>
            <person name="Desjardin D."/>
            <person name="Finy P."/>
            <person name="Geml J."/>
            <person name="Haridas S."/>
            <person name="Hughes K."/>
            <person name="Justo A."/>
            <person name="Karasinski D."/>
            <person name="Kautmanova I."/>
            <person name="Kiss B."/>
            <person name="Kocsube S."/>
            <person name="Kotiranta H."/>
            <person name="LaButti K.M."/>
            <person name="Lechner B.E."/>
            <person name="Liimatainen K."/>
            <person name="Lipzen A."/>
            <person name="Lukacs Z."/>
            <person name="Mihaltcheva S."/>
            <person name="Morgado L.N."/>
            <person name="Niskanen T."/>
            <person name="Noordeloos M.E."/>
            <person name="Ohm R.A."/>
            <person name="Ortiz-Santana B."/>
            <person name="Ovrebo C."/>
            <person name="Racz N."/>
            <person name="Riley R."/>
            <person name="Savchenko A."/>
            <person name="Shiryaev A."/>
            <person name="Soop K."/>
            <person name="Spirin V."/>
            <person name="Szebenyi C."/>
            <person name="Tomsovsky M."/>
            <person name="Tulloss R.E."/>
            <person name="Uehling J."/>
            <person name="Grigoriev I.V."/>
            <person name="Vagvolgyi C."/>
            <person name="Papp T."/>
            <person name="Martin F.M."/>
            <person name="Miettinen O."/>
            <person name="Hibbett D.S."/>
            <person name="Nagy L.G."/>
        </authorList>
    </citation>
    <scope>NUCLEOTIDE SEQUENCE [LARGE SCALE GENOMIC DNA]</scope>
    <source>
        <strain evidence="1 2">FP101781</strain>
    </source>
</reference>
<dbReference type="Proteomes" id="UP000298030">
    <property type="component" value="Unassembled WGS sequence"/>
</dbReference>
<organism evidence="1 2">
    <name type="scientific">Coprinellus micaceus</name>
    <name type="common">Glistening ink-cap mushroom</name>
    <name type="synonym">Coprinus micaceus</name>
    <dbReference type="NCBI Taxonomy" id="71717"/>
    <lineage>
        <taxon>Eukaryota</taxon>
        <taxon>Fungi</taxon>
        <taxon>Dikarya</taxon>
        <taxon>Basidiomycota</taxon>
        <taxon>Agaricomycotina</taxon>
        <taxon>Agaricomycetes</taxon>
        <taxon>Agaricomycetidae</taxon>
        <taxon>Agaricales</taxon>
        <taxon>Agaricineae</taxon>
        <taxon>Psathyrellaceae</taxon>
        <taxon>Coprinellus</taxon>
    </lineage>
</organism>
<name>A0A4Y7S9X1_COPMI</name>
<sequence length="176" mass="19453">MAEEGAADPRPLGGTRRREAVLGKIVVVVPLHFTQVISERPPWTQSGALGIQTGGEAEGATPPIHLTVEWSDNKAAQYGDWWSTRERGGHKARWVHSNCNEPLIHSSAVESVFKGRRLTNRSPPPLPSHWNLTILQAIPPKPSFLPVPPTQSNLHADYQARSKRRNTIQRASSPDK</sequence>
<dbReference type="AlphaFoldDB" id="A0A4Y7S9X1"/>
<proteinExistence type="predicted"/>
<evidence type="ECO:0000313" key="1">
    <source>
        <dbReference type="EMBL" id="TEB18145.1"/>
    </source>
</evidence>
<keyword evidence="2" id="KW-1185">Reference proteome</keyword>
<dbReference type="EMBL" id="QPFP01000285">
    <property type="protein sequence ID" value="TEB18145.1"/>
    <property type="molecule type" value="Genomic_DNA"/>
</dbReference>